<dbReference type="InterPro" id="IPR001650">
    <property type="entry name" value="Helicase_C-like"/>
</dbReference>
<dbReference type="InterPro" id="IPR000330">
    <property type="entry name" value="SNF2_N"/>
</dbReference>
<evidence type="ECO:0000256" key="1">
    <source>
        <dbReference type="ARBA" id="ARBA00022723"/>
    </source>
</evidence>
<feature type="domain" description="Helicase ATP-binding" evidence="10">
    <location>
        <begin position="362"/>
        <end position="568"/>
    </location>
</feature>
<organism evidence="12 13">
    <name type="scientific">Naumovozyma castellii</name>
    <name type="common">Yeast</name>
    <name type="synonym">Saccharomyces castellii</name>
    <dbReference type="NCBI Taxonomy" id="27288"/>
    <lineage>
        <taxon>Eukaryota</taxon>
        <taxon>Fungi</taxon>
        <taxon>Dikarya</taxon>
        <taxon>Ascomycota</taxon>
        <taxon>Saccharomycotina</taxon>
        <taxon>Saccharomycetes</taxon>
        <taxon>Saccharomycetales</taxon>
        <taxon>Saccharomycetaceae</taxon>
        <taxon>Naumovozyma</taxon>
    </lineage>
</organism>
<dbReference type="CDD" id="cd23135">
    <property type="entry name" value="RING-HC_IRC20-like"/>
    <property type="match status" value="1"/>
</dbReference>
<keyword evidence="6" id="KW-0067">ATP-binding</keyword>
<dbReference type="Pfam" id="PF00176">
    <property type="entry name" value="SNF2-rel_dom"/>
    <property type="match status" value="1"/>
</dbReference>
<dbReference type="RefSeq" id="XP_003673817.1">
    <property type="nucleotide sequence ID" value="XM_003673769.1"/>
</dbReference>
<dbReference type="OMA" id="KAVFFCA"/>
<dbReference type="InParanoid" id="G0V7I8"/>
<dbReference type="HOGENOM" id="CLU_001592_2_0_1"/>
<dbReference type="eggNOG" id="KOG0298">
    <property type="taxonomic scope" value="Eukaryota"/>
</dbReference>
<dbReference type="Proteomes" id="UP000001640">
    <property type="component" value="Chromosome 1"/>
</dbReference>
<dbReference type="PANTHER" id="PTHR45865:SF1">
    <property type="entry name" value="E3 UBIQUITIN-PROTEIN LIGASE SHPRH"/>
    <property type="match status" value="1"/>
</dbReference>
<keyword evidence="4" id="KW-0378">Hydrolase</keyword>
<dbReference type="PANTHER" id="PTHR45865">
    <property type="entry name" value="E3 UBIQUITIN-PROTEIN LIGASE SHPRH FAMILY MEMBER"/>
    <property type="match status" value="1"/>
</dbReference>
<feature type="domain" description="Helicase C-terminal" evidence="11">
    <location>
        <begin position="1312"/>
        <end position="1480"/>
    </location>
</feature>
<dbReference type="SUPFAM" id="SSF52540">
    <property type="entry name" value="P-loop containing nucleoside triphosphate hydrolases"/>
    <property type="match status" value="2"/>
</dbReference>
<dbReference type="PROSITE" id="PS50089">
    <property type="entry name" value="ZF_RING_2"/>
    <property type="match status" value="1"/>
</dbReference>
<keyword evidence="1" id="KW-0479">Metal-binding</keyword>
<evidence type="ECO:0000256" key="3">
    <source>
        <dbReference type="ARBA" id="ARBA00022771"/>
    </source>
</evidence>
<dbReference type="GO" id="GO:0005524">
    <property type="term" value="F:ATP binding"/>
    <property type="evidence" value="ECO:0007669"/>
    <property type="project" value="InterPro"/>
</dbReference>
<evidence type="ECO:0000256" key="8">
    <source>
        <dbReference type="SAM" id="MobiDB-lite"/>
    </source>
</evidence>
<dbReference type="InterPro" id="IPR038718">
    <property type="entry name" value="SNF2-like_sf"/>
</dbReference>
<dbReference type="KEGG" id="ncs:NCAS_0A08780"/>
<protein>
    <recommendedName>
        <fullName evidence="14">RING-type domain-containing protein</fullName>
    </recommendedName>
</protein>
<evidence type="ECO:0000256" key="5">
    <source>
        <dbReference type="ARBA" id="ARBA00022833"/>
    </source>
</evidence>
<dbReference type="InterPro" id="IPR049730">
    <property type="entry name" value="SNF2/RAD54-like_C"/>
</dbReference>
<dbReference type="STRING" id="1064592.G0V7I8"/>
<dbReference type="Gene3D" id="3.40.50.10810">
    <property type="entry name" value="Tandem AAA-ATPase domain"/>
    <property type="match status" value="1"/>
</dbReference>
<evidence type="ECO:0000313" key="12">
    <source>
        <dbReference type="EMBL" id="CCC67436.1"/>
    </source>
</evidence>
<dbReference type="GO" id="GO:0008270">
    <property type="term" value="F:zinc ion binding"/>
    <property type="evidence" value="ECO:0007669"/>
    <property type="project" value="UniProtKB-KW"/>
</dbReference>
<gene>
    <name evidence="12" type="primary">NCAS0A08780</name>
    <name evidence="12" type="ordered locus">NCAS_0A08780</name>
</gene>
<dbReference type="Pfam" id="PF26021">
    <property type="entry name" value="Ferritin_C144_05"/>
    <property type="match status" value="1"/>
</dbReference>
<dbReference type="SUPFAM" id="SSF57850">
    <property type="entry name" value="RING/U-box"/>
    <property type="match status" value="1"/>
</dbReference>
<reference evidence="12 13" key="1">
    <citation type="journal article" date="2011" name="Proc. Natl. Acad. Sci. U.S.A.">
        <title>Evolutionary erosion of yeast sex chromosomes by mating-type switching accidents.</title>
        <authorList>
            <person name="Gordon J.L."/>
            <person name="Armisen D."/>
            <person name="Proux-Wera E."/>
            <person name="Oheigeartaigh S.S."/>
            <person name="Byrne K.P."/>
            <person name="Wolfe K.H."/>
        </authorList>
    </citation>
    <scope>NUCLEOTIDE SEQUENCE [LARGE SCALE GENOMIC DNA]</scope>
    <source>
        <strain evidence="13">ATCC 76901 / BCRC 22586 / CBS 4309 / NBRC 1992 / NRRL Y-12630</strain>
    </source>
</reference>
<dbReference type="InterPro" id="IPR059033">
    <property type="entry name" value="C144_05_dom"/>
</dbReference>
<evidence type="ECO:0000256" key="7">
    <source>
        <dbReference type="PROSITE-ProRule" id="PRU00175"/>
    </source>
</evidence>
<feature type="compositionally biased region" description="Polar residues" evidence="8">
    <location>
        <begin position="164"/>
        <end position="174"/>
    </location>
</feature>
<reference key="2">
    <citation type="submission" date="2011-08" db="EMBL/GenBank/DDBJ databases">
        <title>Genome sequence of Naumovozyma castellii.</title>
        <authorList>
            <person name="Gordon J.L."/>
            <person name="Armisen D."/>
            <person name="Proux-Wera E."/>
            <person name="OhEigeartaigh S.S."/>
            <person name="Byrne K.P."/>
            <person name="Wolfe K.H."/>
        </authorList>
    </citation>
    <scope>NUCLEOTIDE SEQUENCE</scope>
    <source>
        <strain>Type strain:CBS 4309</strain>
    </source>
</reference>
<dbReference type="InterPro" id="IPR013083">
    <property type="entry name" value="Znf_RING/FYVE/PHD"/>
</dbReference>
<evidence type="ECO:0000256" key="6">
    <source>
        <dbReference type="ARBA" id="ARBA00022840"/>
    </source>
</evidence>
<dbReference type="InterPro" id="IPR014001">
    <property type="entry name" value="Helicase_ATP-bd"/>
</dbReference>
<dbReference type="GO" id="GO:0006974">
    <property type="term" value="P:DNA damage response"/>
    <property type="evidence" value="ECO:0007669"/>
    <property type="project" value="TreeGrafter"/>
</dbReference>
<dbReference type="PROSITE" id="PS00518">
    <property type="entry name" value="ZF_RING_1"/>
    <property type="match status" value="1"/>
</dbReference>
<dbReference type="PROSITE" id="PS51192">
    <property type="entry name" value="HELICASE_ATP_BIND_1"/>
    <property type="match status" value="1"/>
</dbReference>
<dbReference type="Pfam" id="PF13639">
    <property type="entry name" value="zf-RING_2"/>
    <property type="match status" value="1"/>
</dbReference>
<dbReference type="GO" id="GO:0005634">
    <property type="term" value="C:nucleus"/>
    <property type="evidence" value="ECO:0007669"/>
    <property type="project" value="TreeGrafter"/>
</dbReference>
<dbReference type="GO" id="GO:0000209">
    <property type="term" value="P:protein polyubiquitination"/>
    <property type="evidence" value="ECO:0007669"/>
    <property type="project" value="TreeGrafter"/>
</dbReference>
<dbReference type="InterPro" id="IPR027417">
    <property type="entry name" value="P-loop_NTPase"/>
</dbReference>
<evidence type="ECO:0008006" key="14">
    <source>
        <dbReference type="Google" id="ProtNLM"/>
    </source>
</evidence>
<keyword evidence="5" id="KW-0862">Zinc</keyword>
<dbReference type="InterPro" id="IPR017907">
    <property type="entry name" value="Znf_RING_CS"/>
</dbReference>
<evidence type="ECO:0000313" key="13">
    <source>
        <dbReference type="Proteomes" id="UP000001640"/>
    </source>
</evidence>
<name>G0V7I8_NAUCA</name>
<dbReference type="Pfam" id="PF00271">
    <property type="entry name" value="Helicase_C"/>
    <property type="match status" value="1"/>
</dbReference>
<dbReference type="CDD" id="cd18070">
    <property type="entry name" value="DEXQc_SHPRH"/>
    <property type="match status" value="1"/>
</dbReference>
<evidence type="ECO:0000259" key="10">
    <source>
        <dbReference type="PROSITE" id="PS51192"/>
    </source>
</evidence>
<dbReference type="Gene3D" id="3.40.50.300">
    <property type="entry name" value="P-loop containing nucleotide triphosphate hydrolases"/>
    <property type="match status" value="1"/>
</dbReference>
<keyword evidence="2" id="KW-0547">Nucleotide-binding</keyword>
<dbReference type="GeneID" id="96900915"/>
<evidence type="ECO:0000256" key="4">
    <source>
        <dbReference type="ARBA" id="ARBA00022801"/>
    </source>
</evidence>
<sequence>MATNIVHKIGYQEIKWFLTQAEIAAAILENQAQVPHGANPENIKKKPIPDQRNIDVLCLDLHLPNMDELGTALQDISTPVSIQFQEQDAEDEKERWILNVSMIDPDLHLCSITILSSLCEDVRISKALDIASHKCLIRELRRISLQNRQMTVKTKKRKGGRKNASPSPVTTSLQTTSREYKGIDCQIDLKVSVNHLKLSFRFNLPILENTGNKFTPTINSFLDVLFSQKLESQTRQEAHIDSGYIQRHFINQTISYSKKKLAAVETTFDTLPSLKLNLLPFQRDSVQWMLNKELPPVLPYPTSSELNIDEINSFLNEIVSYGYEIIKTNPPAEFFFWNKYTGYILSIQEARVIYDTFYDKTKNPYPQRARGLLSEEMGLGKTIEVLALIMLNKRDVIKEDSFIDDQNKTIRRTNLTLIVCPNAILTQWINETNAHTENLKIFHYMGSLATRIQFDTDNIQEILDRLSEYDIIITSYDIVSAEIHYAEYNANIRSRRQKSPKYDYSSPLSLLEFFRIILDEVQMLRSNSTNAAKCTSLLHRIHTWGVSGTPIQTIYDFETVLSYLKFHPFCELPDIIKKITINFKRREKISNGLVVRELFNGIDSSVHDLLNLFIKFDICIRHTKMEVISQIHIPKQHNLIVPLEFTPVEWDNYLDIWEAFIFASGYGPEGLNPPRLSNAQLNQWLLKLRYTCSHAAFPDGSTGNKASSNRLYNITEILFMMIEEADRKLESLHEEQYQLKIREAQVQMELKDEYDLAQDMFEPVRLNILDDLTSKFKIEPFQSGKFLSEEPDMKDGSVENIGKAFLKMKVRARIELLHQCYFFIGTAAYLAGTNRLEKTDKEIERLTLLDPEKRRLERSDFFSVDELQQIEDRQSKENHYYAWAEQLRAELLLGRLEAVSDKVTHIKQYLLDNPSNLKLVDFDFKNDYSTNITISNCFKHLSHLIKSFNDQASQFNELSEALQTALYKPITKDRRTDSDETLEHEEYAISIEDQDEIFAILACLEEILRNRDTILYADEKVKINKKVLFQGKEYSSRHRKLFDELRLVEGIPFNAIFEDLNSSKTIIRKISNNQKRFGENTSFEDYLLGYQDETQKMISENKKLRETLKQFNVVYNARLEYYSHLQKISDSVAPLINLDPVARNTILKAVNSNEKSRTIEKNINTTESRIKYLKGLQSLRESIENNKSFKCSICLQDISLGSMLKCGHFFCKRCITSWLKNKKNCPMCKMVTTASEIYNFKFKEEKLEGDTSQMNEDLNNNIDMQKRNANMPDKVLSENDYFLALDKYTVFPELNYLNGLPTKESFGAKIDFVLKLILYLKSKAETDQERPPQILLYSQSANFLKVLGKILTKNDIEHLTCLSNSSTIGKKIARFKSQSNITCLLLNVKTLGAGLNLLNARHIFLLDPIINHSDELQAMNRNNRIGQKYETYVWNLIINNSVEENIFKYKCKLESERKEHKTELNLDNYDEVAEEEEKFEINNSNNEEVSDQHLWNCFFHRD</sequence>
<dbReference type="InterPro" id="IPR052583">
    <property type="entry name" value="ATP-helicase/E3_Ub-Ligase"/>
</dbReference>
<feature type="domain" description="RING-type" evidence="9">
    <location>
        <begin position="1191"/>
        <end position="1229"/>
    </location>
</feature>
<dbReference type="OrthoDB" id="5330228at2759"/>
<dbReference type="CDD" id="cd18793">
    <property type="entry name" value="SF2_C_SNF"/>
    <property type="match status" value="1"/>
</dbReference>
<proteinExistence type="predicted"/>
<dbReference type="InterPro" id="IPR001841">
    <property type="entry name" value="Znf_RING"/>
</dbReference>
<dbReference type="GO" id="GO:0061630">
    <property type="term" value="F:ubiquitin protein ligase activity"/>
    <property type="evidence" value="ECO:0007669"/>
    <property type="project" value="TreeGrafter"/>
</dbReference>
<accession>G0V7I8</accession>
<dbReference type="FunCoup" id="G0V7I8">
    <property type="interactions" value="264"/>
</dbReference>
<feature type="region of interest" description="Disordered" evidence="8">
    <location>
        <begin position="151"/>
        <end position="174"/>
    </location>
</feature>
<dbReference type="EMBL" id="HE576752">
    <property type="protein sequence ID" value="CCC67436.1"/>
    <property type="molecule type" value="Genomic_DNA"/>
</dbReference>
<dbReference type="Gene3D" id="3.30.40.10">
    <property type="entry name" value="Zinc/RING finger domain, C3HC4 (zinc finger)"/>
    <property type="match status" value="1"/>
</dbReference>
<dbReference type="GO" id="GO:0016787">
    <property type="term" value="F:hydrolase activity"/>
    <property type="evidence" value="ECO:0007669"/>
    <property type="project" value="UniProtKB-KW"/>
</dbReference>
<evidence type="ECO:0000259" key="11">
    <source>
        <dbReference type="PROSITE" id="PS51194"/>
    </source>
</evidence>
<evidence type="ECO:0000256" key="2">
    <source>
        <dbReference type="ARBA" id="ARBA00022741"/>
    </source>
</evidence>
<dbReference type="SMART" id="SM00184">
    <property type="entry name" value="RING"/>
    <property type="match status" value="1"/>
</dbReference>
<dbReference type="PROSITE" id="PS51194">
    <property type="entry name" value="HELICASE_CTER"/>
    <property type="match status" value="1"/>
</dbReference>
<evidence type="ECO:0000259" key="9">
    <source>
        <dbReference type="PROSITE" id="PS50089"/>
    </source>
</evidence>
<keyword evidence="13" id="KW-1185">Reference proteome</keyword>
<dbReference type="SMART" id="SM00487">
    <property type="entry name" value="DEXDc"/>
    <property type="match status" value="1"/>
</dbReference>
<keyword evidence="3 7" id="KW-0863">Zinc-finger</keyword>
<dbReference type="SMART" id="SM00490">
    <property type="entry name" value="HELICc"/>
    <property type="match status" value="1"/>
</dbReference>